<dbReference type="Gene3D" id="3.40.190.10">
    <property type="entry name" value="Periplasmic binding protein-like II"/>
    <property type="match status" value="2"/>
</dbReference>
<dbReference type="InterPro" id="IPR022448">
    <property type="entry name" value="Quinoprotein_dehydrogenase"/>
</dbReference>
<feature type="chain" id="PRO_5016265945" description="Solute-binding protein family 3/N-terminal domain-containing protein" evidence="2">
    <location>
        <begin position="22"/>
        <end position="273"/>
    </location>
</feature>
<feature type="signal peptide" evidence="2">
    <location>
        <begin position="1"/>
        <end position="21"/>
    </location>
</feature>
<accession>A0A2Z4AI57</accession>
<dbReference type="Pfam" id="PF00497">
    <property type="entry name" value="SBP_bac_3"/>
    <property type="match status" value="1"/>
</dbReference>
<dbReference type="Proteomes" id="UP000247465">
    <property type="component" value="Chromosome"/>
</dbReference>
<dbReference type="SMART" id="SM00062">
    <property type="entry name" value="PBPb"/>
    <property type="match status" value="1"/>
</dbReference>
<dbReference type="NCBIfam" id="TIGR03871">
    <property type="entry name" value="ABC_peri_MoxJ_2"/>
    <property type="match status" value="1"/>
</dbReference>
<evidence type="ECO:0000313" key="4">
    <source>
        <dbReference type="EMBL" id="AWT60908.1"/>
    </source>
</evidence>
<evidence type="ECO:0000256" key="2">
    <source>
        <dbReference type="SAM" id="SignalP"/>
    </source>
</evidence>
<keyword evidence="1 2" id="KW-0732">Signal</keyword>
<organism evidence="4 5">
    <name type="scientific">Candidatus Moanibacter tarae</name>
    <dbReference type="NCBI Taxonomy" id="2200854"/>
    <lineage>
        <taxon>Bacteria</taxon>
        <taxon>Pseudomonadati</taxon>
        <taxon>Verrucomicrobiota</taxon>
        <taxon>Opitutia</taxon>
        <taxon>Puniceicoccales</taxon>
        <taxon>Puniceicoccales incertae sedis</taxon>
        <taxon>Candidatus Moanibacter</taxon>
    </lineage>
</organism>
<proteinExistence type="predicted"/>
<dbReference type="PANTHER" id="PTHR35936">
    <property type="entry name" value="MEMBRANE-BOUND LYTIC MUREIN TRANSGLYCOSYLASE F"/>
    <property type="match status" value="1"/>
</dbReference>
<dbReference type="AlphaFoldDB" id="A0A2Z4AI57"/>
<protein>
    <recommendedName>
        <fullName evidence="3">Solute-binding protein family 3/N-terminal domain-containing protein</fullName>
    </recommendedName>
</protein>
<feature type="domain" description="Solute-binding protein family 3/N-terminal" evidence="3">
    <location>
        <begin position="30"/>
        <end position="268"/>
    </location>
</feature>
<evidence type="ECO:0000313" key="5">
    <source>
        <dbReference type="Proteomes" id="UP000247465"/>
    </source>
</evidence>
<reference evidence="4 5" key="1">
    <citation type="submission" date="2018-06" db="EMBL/GenBank/DDBJ databases">
        <title>Draft Genome Sequence of a Novel Marine Bacterium Related to the Verrucomicrobia.</title>
        <authorList>
            <person name="Vosseberg J."/>
            <person name="Martijn J."/>
            <person name="Ettema T.J.G."/>
        </authorList>
    </citation>
    <scope>NUCLEOTIDE SEQUENCE [LARGE SCALE GENOMIC DNA]</scope>
    <source>
        <strain evidence="4">TARA_B100001123</strain>
    </source>
</reference>
<sequence>MRVCIFLVVCFLGGNTLFSVASENALIVSTFRVAADPGNMPFTNRELEGFENRIAALLAEEMGLDVEYVWWGQRRGFVRNTLKATLEERRCDVVIGVPKGYDLVSWTQPYYRSTYVFVYPASGEFELQTLDDPILRKLKIGVHLLGNDYTNPPPVHELSKRGIVDNVIGFDTFYTEENPPGRIVEAVVSGEIDAAIVWGPIAGYFSKQQLTPLKLIPVPSGKDDLPFAFDISLGVRHGDKELKFRIERALEKRRPEVMRILEEYGVPVLPFEK</sequence>
<dbReference type="InterPro" id="IPR001638">
    <property type="entry name" value="Solute-binding_3/MltF_N"/>
</dbReference>
<dbReference type="PANTHER" id="PTHR35936:SF17">
    <property type="entry name" value="ARGININE-BINDING EXTRACELLULAR PROTEIN ARTP"/>
    <property type="match status" value="1"/>
</dbReference>
<gene>
    <name evidence="4" type="ORF">DF168_02133</name>
</gene>
<evidence type="ECO:0000256" key="1">
    <source>
        <dbReference type="ARBA" id="ARBA00022729"/>
    </source>
</evidence>
<dbReference type="SUPFAM" id="SSF53850">
    <property type="entry name" value="Periplasmic binding protein-like II"/>
    <property type="match status" value="1"/>
</dbReference>
<name>A0A2Z4AI57_9BACT</name>
<dbReference type="EMBL" id="CP029803">
    <property type="protein sequence ID" value="AWT60908.1"/>
    <property type="molecule type" value="Genomic_DNA"/>
</dbReference>
<evidence type="ECO:0000259" key="3">
    <source>
        <dbReference type="SMART" id="SM00062"/>
    </source>
</evidence>
<dbReference type="KEGG" id="mtar:DF168_02133"/>